<dbReference type="EMBL" id="CM031824">
    <property type="protein sequence ID" value="KAG6625496.1"/>
    <property type="molecule type" value="Genomic_DNA"/>
</dbReference>
<comment type="caution">
    <text evidence="2">The sequence shown here is derived from an EMBL/GenBank/DDBJ whole genome shotgun (WGS) entry which is preliminary data.</text>
</comment>
<evidence type="ECO:0000313" key="3">
    <source>
        <dbReference type="Proteomes" id="UP000811609"/>
    </source>
</evidence>
<dbReference type="InterPro" id="IPR003100">
    <property type="entry name" value="PAZ_dom"/>
</dbReference>
<keyword evidence="3" id="KW-1185">Reference proteome</keyword>
<gene>
    <name evidence="2" type="ORF">CIPAW_16G100900</name>
</gene>
<evidence type="ECO:0000313" key="2">
    <source>
        <dbReference type="EMBL" id="KAG6625496.1"/>
    </source>
</evidence>
<accession>A0A8T1N2S6</accession>
<sequence length="80" mass="9086">MGVSLNIDISSIVFFEPLPVIEFVRQLLKRDDTSKPLSDTERVKIKKALRGVKVEVTHCGNLIRRYRICGLTSQATREQA</sequence>
<dbReference type="PROSITE" id="PS50821">
    <property type="entry name" value="PAZ"/>
    <property type="match status" value="1"/>
</dbReference>
<name>A0A8T1N2S6_CARIL</name>
<feature type="domain" description="PAZ" evidence="1">
    <location>
        <begin position="19"/>
        <end position="80"/>
    </location>
</feature>
<dbReference type="PANTHER" id="PTHR22891">
    <property type="entry name" value="EUKARYOTIC TRANSLATION INITIATION FACTOR 2C"/>
    <property type="match status" value="1"/>
</dbReference>
<organism evidence="2 3">
    <name type="scientific">Carya illinoinensis</name>
    <name type="common">Pecan</name>
    <dbReference type="NCBI Taxonomy" id="32201"/>
    <lineage>
        <taxon>Eukaryota</taxon>
        <taxon>Viridiplantae</taxon>
        <taxon>Streptophyta</taxon>
        <taxon>Embryophyta</taxon>
        <taxon>Tracheophyta</taxon>
        <taxon>Spermatophyta</taxon>
        <taxon>Magnoliopsida</taxon>
        <taxon>eudicotyledons</taxon>
        <taxon>Gunneridae</taxon>
        <taxon>Pentapetalae</taxon>
        <taxon>rosids</taxon>
        <taxon>fabids</taxon>
        <taxon>Fagales</taxon>
        <taxon>Juglandaceae</taxon>
        <taxon>Carya</taxon>
    </lineage>
</organism>
<dbReference type="Proteomes" id="UP000811609">
    <property type="component" value="Chromosome 16"/>
</dbReference>
<dbReference type="CDD" id="cd02846">
    <property type="entry name" value="PAZ_argonaute_like"/>
    <property type="match status" value="1"/>
</dbReference>
<evidence type="ECO:0000259" key="1">
    <source>
        <dbReference type="PROSITE" id="PS50821"/>
    </source>
</evidence>
<proteinExistence type="predicted"/>
<protein>
    <recommendedName>
        <fullName evidence="1">PAZ domain-containing protein</fullName>
    </recommendedName>
</protein>
<dbReference type="AlphaFoldDB" id="A0A8T1N2S6"/>
<dbReference type="GO" id="GO:0003723">
    <property type="term" value="F:RNA binding"/>
    <property type="evidence" value="ECO:0007669"/>
    <property type="project" value="InterPro"/>
</dbReference>
<reference evidence="2" key="1">
    <citation type="submission" date="2020-12" db="EMBL/GenBank/DDBJ databases">
        <title>WGS assembly of Carya illinoinensis cv. Pawnee.</title>
        <authorList>
            <person name="Platts A."/>
            <person name="Shu S."/>
            <person name="Wright S."/>
            <person name="Barry K."/>
            <person name="Edger P."/>
            <person name="Pires J.C."/>
            <person name="Schmutz J."/>
        </authorList>
    </citation>
    <scope>NUCLEOTIDE SEQUENCE</scope>
    <source>
        <tissue evidence="2">Leaf</tissue>
    </source>
</reference>